<sequence>MIPLPGNVSHTEGFDTEATADTAHAEENITTARASRVEGGSAARLRNPAPNLASGWGSHADIGIWR</sequence>
<evidence type="ECO:0000256" key="1">
    <source>
        <dbReference type="SAM" id="MobiDB-lite"/>
    </source>
</evidence>
<dbReference type="Proteomes" id="UP000831537">
    <property type="component" value="Chromosome"/>
</dbReference>
<reference evidence="2 3" key="1">
    <citation type="submission" date="2022-04" db="EMBL/GenBank/DDBJ databases">
        <title>Gracilibacillus sp. isolated from saltern.</title>
        <authorList>
            <person name="Won M."/>
            <person name="Lee C.-M."/>
            <person name="Woen H.-Y."/>
            <person name="Kwon S.-W."/>
        </authorList>
    </citation>
    <scope>NUCLEOTIDE SEQUENCE [LARGE SCALE GENOMIC DNA]</scope>
    <source>
        <strain evidence="2 3">SSPM10-3</strain>
    </source>
</reference>
<evidence type="ECO:0000313" key="2">
    <source>
        <dbReference type="EMBL" id="UOQ85551.1"/>
    </source>
</evidence>
<dbReference type="RefSeq" id="WP_244745373.1">
    <property type="nucleotide sequence ID" value="NZ_CP095071.1"/>
</dbReference>
<dbReference type="EMBL" id="CP095071">
    <property type="protein sequence ID" value="UOQ85551.1"/>
    <property type="molecule type" value="Genomic_DNA"/>
</dbReference>
<gene>
    <name evidence="2" type="ORF">MUN87_01205</name>
</gene>
<name>A0ABY4GMX2_9BACI</name>
<keyword evidence="3" id="KW-1185">Reference proteome</keyword>
<proteinExistence type="predicted"/>
<feature type="region of interest" description="Disordered" evidence="1">
    <location>
        <begin position="1"/>
        <end position="57"/>
    </location>
</feature>
<evidence type="ECO:0000313" key="3">
    <source>
        <dbReference type="Proteomes" id="UP000831537"/>
    </source>
</evidence>
<accession>A0ABY4GMX2</accession>
<protein>
    <submittedName>
        <fullName evidence="2">Uncharacterized protein</fullName>
    </submittedName>
</protein>
<organism evidence="2 3">
    <name type="scientific">Gracilibacillus salinarum</name>
    <dbReference type="NCBI Taxonomy" id="2932255"/>
    <lineage>
        <taxon>Bacteria</taxon>
        <taxon>Bacillati</taxon>
        <taxon>Bacillota</taxon>
        <taxon>Bacilli</taxon>
        <taxon>Bacillales</taxon>
        <taxon>Bacillaceae</taxon>
        <taxon>Gracilibacillus</taxon>
    </lineage>
</organism>